<proteinExistence type="predicted"/>
<keyword evidence="1" id="KW-1133">Transmembrane helix</keyword>
<name>A0A6A4P6W1_LUPAL</name>
<sequence>MSKTHLLYSRETNTRIRLEEMTLPLQHCHHHQLTHNCLVKQVAWAYLKPIYASPYFLQRRPSFSPLPSSFSSDMFFVPARPIMIPLKIFMVQICSIYNIFILVLWLGFVVFTILSYCCEKKYNYNFNYNMIVKIIIGKSFILLDLNM</sequence>
<protein>
    <submittedName>
        <fullName evidence="2">Uncharacterized protein</fullName>
    </submittedName>
</protein>
<keyword evidence="1" id="KW-0812">Transmembrane</keyword>
<dbReference type="Proteomes" id="UP000447434">
    <property type="component" value="Chromosome 17"/>
</dbReference>
<gene>
    <name evidence="2" type="ORF">Lalb_Chr17g0346651</name>
</gene>
<evidence type="ECO:0000256" key="1">
    <source>
        <dbReference type="SAM" id="Phobius"/>
    </source>
</evidence>
<keyword evidence="3" id="KW-1185">Reference proteome</keyword>
<evidence type="ECO:0000313" key="2">
    <source>
        <dbReference type="EMBL" id="KAE9596184.1"/>
    </source>
</evidence>
<dbReference type="EMBL" id="WOCE01000017">
    <property type="protein sequence ID" value="KAE9596184.1"/>
    <property type="molecule type" value="Genomic_DNA"/>
</dbReference>
<feature type="transmembrane region" description="Helical" evidence="1">
    <location>
        <begin position="88"/>
        <end position="114"/>
    </location>
</feature>
<feature type="transmembrane region" description="Helical" evidence="1">
    <location>
        <begin position="126"/>
        <end position="145"/>
    </location>
</feature>
<keyword evidence="1" id="KW-0472">Membrane</keyword>
<evidence type="ECO:0000313" key="3">
    <source>
        <dbReference type="Proteomes" id="UP000447434"/>
    </source>
</evidence>
<organism evidence="2 3">
    <name type="scientific">Lupinus albus</name>
    <name type="common">White lupine</name>
    <name type="synonym">Lupinus termis</name>
    <dbReference type="NCBI Taxonomy" id="3870"/>
    <lineage>
        <taxon>Eukaryota</taxon>
        <taxon>Viridiplantae</taxon>
        <taxon>Streptophyta</taxon>
        <taxon>Embryophyta</taxon>
        <taxon>Tracheophyta</taxon>
        <taxon>Spermatophyta</taxon>
        <taxon>Magnoliopsida</taxon>
        <taxon>eudicotyledons</taxon>
        <taxon>Gunneridae</taxon>
        <taxon>Pentapetalae</taxon>
        <taxon>rosids</taxon>
        <taxon>fabids</taxon>
        <taxon>Fabales</taxon>
        <taxon>Fabaceae</taxon>
        <taxon>Papilionoideae</taxon>
        <taxon>50 kb inversion clade</taxon>
        <taxon>genistoids sensu lato</taxon>
        <taxon>core genistoids</taxon>
        <taxon>Genisteae</taxon>
        <taxon>Lupinus</taxon>
    </lineage>
</organism>
<dbReference type="AlphaFoldDB" id="A0A6A4P6W1"/>
<reference evidence="3" key="1">
    <citation type="journal article" date="2020" name="Nat. Commun.">
        <title>Genome sequence of the cluster root forming white lupin.</title>
        <authorList>
            <person name="Hufnagel B."/>
            <person name="Marques A."/>
            <person name="Soriano A."/>
            <person name="Marques L."/>
            <person name="Divol F."/>
            <person name="Doumas P."/>
            <person name="Sallet E."/>
            <person name="Mancinotti D."/>
            <person name="Carrere S."/>
            <person name="Marande W."/>
            <person name="Arribat S."/>
            <person name="Keller J."/>
            <person name="Huneau C."/>
            <person name="Blein T."/>
            <person name="Aime D."/>
            <person name="Laguerre M."/>
            <person name="Taylor J."/>
            <person name="Schubert V."/>
            <person name="Nelson M."/>
            <person name="Geu-Flores F."/>
            <person name="Crespi M."/>
            <person name="Gallardo-Guerrero K."/>
            <person name="Delaux P.-M."/>
            <person name="Salse J."/>
            <person name="Berges H."/>
            <person name="Guyot R."/>
            <person name="Gouzy J."/>
            <person name="Peret B."/>
        </authorList>
    </citation>
    <scope>NUCLEOTIDE SEQUENCE [LARGE SCALE GENOMIC DNA]</scope>
    <source>
        <strain evidence="3">cv. Amiga</strain>
    </source>
</reference>
<accession>A0A6A4P6W1</accession>
<comment type="caution">
    <text evidence="2">The sequence shown here is derived from an EMBL/GenBank/DDBJ whole genome shotgun (WGS) entry which is preliminary data.</text>
</comment>